<dbReference type="PANTHER" id="PTHR31286:SF99">
    <property type="entry name" value="DUF4283 DOMAIN-CONTAINING PROTEIN"/>
    <property type="match status" value="1"/>
</dbReference>
<gene>
    <name evidence="4" type="ORF">LITE_LOCUS8569</name>
</gene>
<organism evidence="4 5">
    <name type="scientific">Linum tenue</name>
    <dbReference type="NCBI Taxonomy" id="586396"/>
    <lineage>
        <taxon>Eukaryota</taxon>
        <taxon>Viridiplantae</taxon>
        <taxon>Streptophyta</taxon>
        <taxon>Embryophyta</taxon>
        <taxon>Tracheophyta</taxon>
        <taxon>Spermatophyta</taxon>
        <taxon>Magnoliopsida</taxon>
        <taxon>eudicotyledons</taxon>
        <taxon>Gunneridae</taxon>
        <taxon>Pentapetalae</taxon>
        <taxon>rosids</taxon>
        <taxon>fabids</taxon>
        <taxon>Malpighiales</taxon>
        <taxon>Linaceae</taxon>
        <taxon>Linum</taxon>
    </lineage>
</organism>
<dbReference type="AlphaFoldDB" id="A0AAV0IBL0"/>
<comment type="caution">
    <text evidence="4">The sequence shown here is derived from an EMBL/GenBank/DDBJ whole genome shotgun (WGS) entry which is preliminary data.</text>
</comment>
<dbReference type="EMBL" id="CAMGYJ010000003">
    <property type="protein sequence ID" value="CAI0395042.1"/>
    <property type="molecule type" value="Genomic_DNA"/>
</dbReference>
<reference evidence="4" key="1">
    <citation type="submission" date="2022-08" db="EMBL/GenBank/DDBJ databases">
        <authorList>
            <person name="Gutierrez-Valencia J."/>
        </authorList>
    </citation>
    <scope>NUCLEOTIDE SEQUENCE</scope>
</reference>
<accession>A0AAV0IBL0</accession>
<evidence type="ECO:0000256" key="1">
    <source>
        <dbReference type="PROSITE-ProRule" id="PRU00047"/>
    </source>
</evidence>
<dbReference type="PANTHER" id="PTHR31286">
    <property type="entry name" value="GLYCINE-RICH CELL WALL STRUCTURAL PROTEIN 1.8-LIKE"/>
    <property type="match status" value="1"/>
</dbReference>
<feature type="compositionally biased region" description="Polar residues" evidence="2">
    <location>
        <begin position="112"/>
        <end position="128"/>
    </location>
</feature>
<dbReference type="InterPro" id="IPR040256">
    <property type="entry name" value="At4g02000-like"/>
</dbReference>
<evidence type="ECO:0000313" key="5">
    <source>
        <dbReference type="Proteomes" id="UP001154282"/>
    </source>
</evidence>
<dbReference type="GO" id="GO:0008270">
    <property type="term" value="F:zinc ion binding"/>
    <property type="evidence" value="ECO:0007669"/>
    <property type="project" value="UniProtKB-KW"/>
</dbReference>
<dbReference type="InterPro" id="IPR001878">
    <property type="entry name" value="Znf_CCHC"/>
</dbReference>
<name>A0AAV0IBL0_9ROSI</name>
<feature type="domain" description="CCHC-type" evidence="3">
    <location>
        <begin position="54"/>
        <end position="69"/>
    </location>
</feature>
<sequence>MGRLIKVDRAMQDGPMGRFARVCVEVDLTKPLISQFKIEGVTYYIEHEGLLKICSECGRYGHAHATCPSIFKAAPTAVAATEHDGGGSQPSSKTYGEWMVAKSKSKQRNKKTPPSNSKAPVNVTNGDTESSRFAVLVEETDEMQEE</sequence>
<keyword evidence="1" id="KW-0863">Zinc-finger</keyword>
<dbReference type="Proteomes" id="UP001154282">
    <property type="component" value="Unassembled WGS sequence"/>
</dbReference>
<evidence type="ECO:0000313" key="4">
    <source>
        <dbReference type="EMBL" id="CAI0395042.1"/>
    </source>
</evidence>
<keyword evidence="1" id="KW-0862">Zinc</keyword>
<keyword evidence="5" id="KW-1185">Reference proteome</keyword>
<dbReference type="PROSITE" id="PS50158">
    <property type="entry name" value="ZF_CCHC"/>
    <property type="match status" value="1"/>
</dbReference>
<evidence type="ECO:0000259" key="3">
    <source>
        <dbReference type="PROSITE" id="PS50158"/>
    </source>
</evidence>
<dbReference type="GO" id="GO:0003676">
    <property type="term" value="F:nucleic acid binding"/>
    <property type="evidence" value="ECO:0007669"/>
    <property type="project" value="InterPro"/>
</dbReference>
<proteinExistence type="predicted"/>
<evidence type="ECO:0000256" key="2">
    <source>
        <dbReference type="SAM" id="MobiDB-lite"/>
    </source>
</evidence>
<feature type="region of interest" description="Disordered" evidence="2">
    <location>
        <begin position="78"/>
        <end position="131"/>
    </location>
</feature>
<protein>
    <recommendedName>
        <fullName evidence="3">CCHC-type domain-containing protein</fullName>
    </recommendedName>
</protein>
<keyword evidence="1" id="KW-0479">Metal-binding</keyword>